<feature type="compositionally biased region" description="Polar residues" evidence="7">
    <location>
        <begin position="31"/>
        <end position="46"/>
    </location>
</feature>
<feature type="region of interest" description="Disordered" evidence="7">
    <location>
        <begin position="236"/>
        <end position="278"/>
    </location>
</feature>
<dbReference type="GO" id="GO:0000978">
    <property type="term" value="F:RNA polymerase II cis-regulatory region sequence-specific DNA binding"/>
    <property type="evidence" value="ECO:0007669"/>
    <property type="project" value="TreeGrafter"/>
</dbReference>
<feature type="compositionally biased region" description="Basic and acidic residues" evidence="7">
    <location>
        <begin position="544"/>
        <end position="559"/>
    </location>
</feature>
<evidence type="ECO:0000256" key="2">
    <source>
        <dbReference type="ARBA" id="ARBA00022473"/>
    </source>
</evidence>
<dbReference type="SMART" id="SM00353">
    <property type="entry name" value="HLH"/>
    <property type="match status" value="1"/>
</dbReference>
<name>A0A4W3K1J4_CALMI</name>
<evidence type="ECO:0000313" key="9">
    <source>
        <dbReference type="Ensembl" id="ENSCMIP00000049252.1"/>
    </source>
</evidence>
<evidence type="ECO:0000259" key="8">
    <source>
        <dbReference type="PROSITE" id="PS50888"/>
    </source>
</evidence>
<feature type="compositionally biased region" description="Low complexity" evidence="7">
    <location>
        <begin position="484"/>
        <end position="496"/>
    </location>
</feature>
<feature type="region of interest" description="Disordered" evidence="7">
    <location>
        <begin position="440"/>
        <end position="559"/>
    </location>
</feature>
<keyword evidence="10" id="KW-1185">Reference proteome</keyword>
<comment type="subcellular location">
    <subcellularLocation>
        <location evidence="1">Nucleus</location>
    </subcellularLocation>
</comment>
<dbReference type="Ensembl" id="ENSCMIT00000049931.1">
    <property type="protein sequence ID" value="ENSCMIP00000049252.1"/>
    <property type="gene ID" value="ENSCMIG00000020065.1"/>
</dbReference>
<proteinExistence type="predicted"/>
<dbReference type="GO" id="GO:0046983">
    <property type="term" value="F:protein dimerization activity"/>
    <property type="evidence" value="ECO:0007669"/>
    <property type="project" value="InterPro"/>
</dbReference>
<dbReference type="Gene3D" id="4.10.280.10">
    <property type="entry name" value="Helix-loop-helix DNA-binding domain"/>
    <property type="match status" value="1"/>
</dbReference>
<dbReference type="PANTHER" id="PTHR11793:SF11">
    <property type="entry name" value="TRANSCRIPTION FACTOR 12"/>
    <property type="match status" value="1"/>
</dbReference>
<dbReference type="SUPFAM" id="SSF47459">
    <property type="entry name" value="HLH, helix-loop-helix DNA-binding domain"/>
    <property type="match status" value="1"/>
</dbReference>
<evidence type="ECO:0000256" key="5">
    <source>
        <dbReference type="ARBA" id="ARBA00023163"/>
    </source>
</evidence>
<feature type="compositionally biased region" description="Low complexity" evidence="7">
    <location>
        <begin position="646"/>
        <end position="664"/>
    </location>
</feature>
<feature type="compositionally biased region" description="Polar residues" evidence="7">
    <location>
        <begin position="665"/>
        <end position="675"/>
    </location>
</feature>
<keyword evidence="3" id="KW-0805">Transcription regulation</keyword>
<evidence type="ECO:0000256" key="6">
    <source>
        <dbReference type="ARBA" id="ARBA00023242"/>
    </source>
</evidence>
<dbReference type="InterPro" id="IPR011598">
    <property type="entry name" value="bHLH_dom"/>
</dbReference>
<feature type="region of interest" description="Disordered" evidence="7">
    <location>
        <begin position="636"/>
        <end position="675"/>
    </location>
</feature>
<accession>A0A4W3K1J4</accession>
<dbReference type="CDD" id="cd18945">
    <property type="entry name" value="bHLH_E-protein_TCF4_E2-2"/>
    <property type="match status" value="1"/>
</dbReference>
<feature type="compositionally biased region" description="Basic and acidic residues" evidence="7">
    <location>
        <begin position="80"/>
        <end position="92"/>
    </location>
</feature>
<dbReference type="Proteomes" id="UP000314986">
    <property type="component" value="Unassembled WGS sequence"/>
</dbReference>
<keyword evidence="6" id="KW-0539">Nucleus</keyword>
<dbReference type="GO" id="GO:0000981">
    <property type="term" value="F:DNA-binding transcription factor activity, RNA polymerase II-specific"/>
    <property type="evidence" value="ECO:0007669"/>
    <property type="project" value="TreeGrafter"/>
</dbReference>
<evidence type="ECO:0000256" key="7">
    <source>
        <dbReference type="SAM" id="MobiDB-lite"/>
    </source>
</evidence>
<dbReference type="InterPro" id="IPR036638">
    <property type="entry name" value="HLH_DNA-bd_sf"/>
</dbReference>
<keyword evidence="4" id="KW-0238">DNA-binding</keyword>
<feature type="compositionally biased region" description="Basic and acidic residues" evidence="7">
    <location>
        <begin position="497"/>
        <end position="537"/>
    </location>
</feature>
<keyword evidence="2" id="KW-0217">Developmental protein</keyword>
<evidence type="ECO:0000313" key="10">
    <source>
        <dbReference type="Proteomes" id="UP000314986"/>
    </source>
</evidence>
<dbReference type="FunFam" id="4.10.280.10:FF:000001">
    <property type="entry name" value="Putative transcription factor 12"/>
    <property type="match status" value="1"/>
</dbReference>
<evidence type="ECO:0000256" key="1">
    <source>
        <dbReference type="ARBA" id="ARBA00004123"/>
    </source>
</evidence>
<gene>
    <name evidence="9" type="primary">tcf12</name>
</gene>
<feature type="domain" description="BHLH" evidence="8">
    <location>
        <begin position="553"/>
        <end position="606"/>
    </location>
</feature>
<dbReference type="GeneTree" id="ENSGT00940000155047"/>
<reference evidence="10" key="2">
    <citation type="journal article" date="2007" name="PLoS Biol.">
        <title>Survey sequencing and comparative analysis of the elephant shark (Callorhinchus milii) genome.</title>
        <authorList>
            <person name="Venkatesh B."/>
            <person name="Kirkness E.F."/>
            <person name="Loh Y.H."/>
            <person name="Halpern A.L."/>
            <person name="Lee A.P."/>
            <person name="Johnson J."/>
            <person name="Dandona N."/>
            <person name="Viswanathan L.D."/>
            <person name="Tay A."/>
            <person name="Venter J.C."/>
            <person name="Strausberg R.L."/>
            <person name="Brenner S."/>
        </authorList>
    </citation>
    <scope>NUCLEOTIDE SEQUENCE [LARGE SCALE GENOMIC DNA]</scope>
</reference>
<keyword evidence="5" id="KW-0804">Transcription</keyword>
<reference evidence="9" key="5">
    <citation type="submission" date="2025-09" db="UniProtKB">
        <authorList>
            <consortium name="Ensembl"/>
        </authorList>
    </citation>
    <scope>IDENTIFICATION</scope>
</reference>
<feature type="compositionally biased region" description="Polar residues" evidence="7">
    <location>
        <begin position="453"/>
        <end position="471"/>
    </location>
</feature>
<sequence>MNPQQRMAVIGTDKELSDLLDFSAMFSPPVNSGKNGPITLASSHFSGSGMEERTGTASWGTGSQTSPSYESSRGFTDSPHYGEHLNDSRLGSHEGLSPTPFMNSSLMGKVSERGPRALYGRDPGIPVCQPSILRSEAGISSPVTLPSSGKPGTVYFPFTATNPRRRPLNDSTALGLYFPLVYAPSPSSDDFNRESPSYPSPKPPGSMFATTFFMQGNHNHNSSDLWSSTNGMNQPGYGGMLGSSSSHVSQSSSYSSLHAHDRLSFPPHSVSPRDINPSLPPMSSFHRGTSSSPYVAASHTPPINGSENLLGNRGNTTGVSQTGDALGKALASIYSPDHTSSSFPSNPSTPKNRVEQQLHEHLQDAMSFLKDVCEQTRMEDRLDRLDDAIHVLRNHAVGPSTSMSGCHSEMHSLLGPSQNGPIGGLHSNYGASVLVTSSRQASMVGSHRDESVSLHNSHSILPSTGPPTSTELNHHPQDNCRGISSLQSQTAALSQADVKREEKDENTRDSFSSDDKGLDEDGSKSDKLQSGDRSSNHEEDDLNPEQKAERERERRMANNARERLRVRDINEAFKELGRMCQLHMKSEKPQTKLLILHQAVAVILSLEQQVRERNLNPKAACLKRREEEKASAISAEGHSGAHHGSHSGVHSAAHSAAHPGAHSGLTDTNNPIGHM</sequence>
<dbReference type="Pfam" id="PF00010">
    <property type="entry name" value="HLH"/>
    <property type="match status" value="1"/>
</dbReference>
<dbReference type="PROSITE" id="PS50888">
    <property type="entry name" value="BHLH"/>
    <property type="match status" value="1"/>
</dbReference>
<feature type="compositionally biased region" description="Polar residues" evidence="7">
    <location>
        <begin position="55"/>
        <end position="75"/>
    </location>
</feature>
<evidence type="ECO:0000256" key="4">
    <source>
        <dbReference type="ARBA" id="ARBA00023125"/>
    </source>
</evidence>
<dbReference type="GO" id="GO:0005634">
    <property type="term" value="C:nucleus"/>
    <property type="evidence" value="ECO:0007669"/>
    <property type="project" value="UniProtKB-SubCell"/>
</dbReference>
<reference evidence="10" key="1">
    <citation type="journal article" date="2006" name="Science">
        <title>Ancient noncoding elements conserved in the human genome.</title>
        <authorList>
            <person name="Venkatesh B."/>
            <person name="Kirkness E.F."/>
            <person name="Loh Y.H."/>
            <person name="Halpern A.L."/>
            <person name="Lee A.P."/>
            <person name="Johnson J."/>
            <person name="Dandona N."/>
            <person name="Viswanathan L.D."/>
            <person name="Tay A."/>
            <person name="Venter J.C."/>
            <person name="Strausberg R.L."/>
            <person name="Brenner S."/>
        </authorList>
    </citation>
    <scope>NUCLEOTIDE SEQUENCE [LARGE SCALE GENOMIC DNA]</scope>
</reference>
<dbReference type="GO" id="GO:0005667">
    <property type="term" value="C:transcription regulator complex"/>
    <property type="evidence" value="ECO:0007669"/>
    <property type="project" value="TreeGrafter"/>
</dbReference>
<dbReference type="AlphaFoldDB" id="A0A4W3K1J4"/>
<evidence type="ECO:0000256" key="3">
    <source>
        <dbReference type="ARBA" id="ARBA00023015"/>
    </source>
</evidence>
<reference evidence="10" key="3">
    <citation type="journal article" date="2014" name="Nature">
        <title>Elephant shark genome provides unique insights into gnathostome evolution.</title>
        <authorList>
            <consortium name="International Elephant Shark Genome Sequencing Consortium"/>
            <person name="Venkatesh B."/>
            <person name="Lee A.P."/>
            <person name="Ravi V."/>
            <person name="Maurya A.K."/>
            <person name="Lian M.M."/>
            <person name="Swann J.B."/>
            <person name="Ohta Y."/>
            <person name="Flajnik M.F."/>
            <person name="Sutoh Y."/>
            <person name="Kasahara M."/>
            <person name="Hoon S."/>
            <person name="Gangu V."/>
            <person name="Roy S.W."/>
            <person name="Irimia M."/>
            <person name="Korzh V."/>
            <person name="Kondrychyn I."/>
            <person name="Lim Z.W."/>
            <person name="Tay B.H."/>
            <person name="Tohari S."/>
            <person name="Kong K.W."/>
            <person name="Ho S."/>
            <person name="Lorente-Galdos B."/>
            <person name="Quilez J."/>
            <person name="Marques-Bonet T."/>
            <person name="Raney B.J."/>
            <person name="Ingham P.W."/>
            <person name="Tay A."/>
            <person name="Hillier L.W."/>
            <person name="Minx P."/>
            <person name="Boehm T."/>
            <person name="Wilson R.K."/>
            <person name="Brenner S."/>
            <person name="Warren W.C."/>
        </authorList>
    </citation>
    <scope>NUCLEOTIDE SEQUENCE [LARGE SCALE GENOMIC DNA]</scope>
</reference>
<reference evidence="9" key="4">
    <citation type="submission" date="2025-08" db="UniProtKB">
        <authorList>
            <consortium name="Ensembl"/>
        </authorList>
    </citation>
    <scope>IDENTIFICATION</scope>
</reference>
<dbReference type="PANTHER" id="PTHR11793">
    <property type="entry name" value="BASIC HELIX-LOOP-HELIX TRANSCRIPTION FACTOR"/>
    <property type="match status" value="1"/>
</dbReference>
<feature type="compositionally biased region" description="Low complexity" evidence="7">
    <location>
        <begin position="243"/>
        <end position="256"/>
    </location>
</feature>
<dbReference type="GO" id="GO:0000785">
    <property type="term" value="C:chromatin"/>
    <property type="evidence" value="ECO:0007669"/>
    <property type="project" value="TreeGrafter"/>
</dbReference>
<protein>
    <submittedName>
        <fullName evidence="9">Transcription factor 12</fullName>
    </submittedName>
</protein>
<dbReference type="InterPro" id="IPR051098">
    <property type="entry name" value="NeuroDiff_E-box_TFs"/>
</dbReference>
<feature type="region of interest" description="Disordered" evidence="7">
    <location>
        <begin position="31"/>
        <end position="107"/>
    </location>
</feature>
<organism evidence="9 10">
    <name type="scientific">Callorhinchus milii</name>
    <name type="common">Ghost shark</name>
    <dbReference type="NCBI Taxonomy" id="7868"/>
    <lineage>
        <taxon>Eukaryota</taxon>
        <taxon>Metazoa</taxon>
        <taxon>Chordata</taxon>
        <taxon>Craniata</taxon>
        <taxon>Vertebrata</taxon>
        <taxon>Chondrichthyes</taxon>
        <taxon>Holocephali</taxon>
        <taxon>Chimaeriformes</taxon>
        <taxon>Callorhinchidae</taxon>
        <taxon>Callorhinchus</taxon>
    </lineage>
</organism>